<proteinExistence type="predicted"/>
<dbReference type="GO" id="GO:0005509">
    <property type="term" value="F:calcium ion binding"/>
    <property type="evidence" value="ECO:0007669"/>
    <property type="project" value="InterPro"/>
</dbReference>
<dbReference type="RefSeq" id="WP_008620105.1">
    <property type="nucleotide sequence ID" value="NZ_AONQ01000059.1"/>
</dbReference>
<dbReference type="OrthoDB" id="8305448at2"/>
<keyword evidence="4" id="KW-1185">Reference proteome</keyword>
<feature type="region of interest" description="Disordered" evidence="1">
    <location>
        <begin position="87"/>
        <end position="132"/>
    </location>
</feature>
<name>M2Y6A9_9PROT</name>
<feature type="region of interest" description="Disordered" evidence="1">
    <location>
        <begin position="150"/>
        <end position="180"/>
    </location>
</feature>
<reference evidence="3 4" key="1">
    <citation type="journal article" date="2014" name="Genome Announc.">
        <title>Draft Genome Sequence of Magnetospirillum sp. Strain SO-1, a Freshwater Magnetotactic Bacterium Isolated from the Ol'khovka River, Russia.</title>
        <authorList>
            <person name="Grouzdev D.S."/>
            <person name="Dziuba M.V."/>
            <person name="Sukhacheva M.S."/>
            <person name="Mardanov A.V."/>
            <person name="Beletskiy A.V."/>
            <person name="Kuznetsov B.B."/>
            <person name="Skryabin K.G."/>
        </authorList>
    </citation>
    <scope>NUCLEOTIDE SEQUENCE [LARGE SCALE GENOMIC DNA]</scope>
    <source>
        <strain evidence="3 4">SO-1</strain>
    </source>
</reference>
<feature type="domain" description="EF-hand" evidence="2">
    <location>
        <begin position="44"/>
        <end position="79"/>
    </location>
</feature>
<feature type="compositionally biased region" description="Acidic residues" evidence="1">
    <location>
        <begin position="104"/>
        <end position="113"/>
    </location>
</feature>
<dbReference type="PROSITE" id="PS00018">
    <property type="entry name" value="EF_HAND_1"/>
    <property type="match status" value="1"/>
</dbReference>
<dbReference type="Pfam" id="PF13499">
    <property type="entry name" value="EF-hand_7"/>
    <property type="match status" value="1"/>
</dbReference>
<dbReference type="SMART" id="SM00054">
    <property type="entry name" value="EFh"/>
    <property type="match status" value="3"/>
</dbReference>
<comment type="caution">
    <text evidence="3">The sequence shown here is derived from an EMBL/GenBank/DDBJ whole genome shotgun (WGS) entry which is preliminary data.</text>
</comment>
<accession>M2Y6A9</accession>
<dbReference type="InterPro" id="IPR011992">
    <property type="entry name" value="EF-hand-dom_pair"/>
</dbReference>
<dbReference type="EMBL" id="AONQ01000059">
    <property type="protein sequence ID" value="EME68586.1"/>
    <property type="molecule type" value="Genomic_DNA"/>
</dbReference>
<dbReference type="PROSITE" id="PS50222">
    <property type="entry name" value="EF_HAND_2"/>
    <property type="match status" value="2"/>
</dbReference>
<dbReference type="PATRIC" id="fig|1244869.3.peg.3521"/>
<organism evidence="3 4">
    <name type="scientific">Paramagnetospirillum caucaseum</name>
    <dbReference type="NCBI Taxonomy" id="1244869"/>
    <lineage>
        <taxon>Bacteria</taxon>
        <taxon>Pseudomonadati</taxon>
        <taxon>Pseudomonadota</taxon>
        <taxon>Alphaproteobacteria</taxon>
        <taxon>Rhodospirillales</taxon>
        <taxon>Magnetospirillaceae</taxon>
        <taxon>Paramagnetospirillum</taxon>
    </lineage>
</organism>
<protein>
    <recommendedName>
        <fullName evidence="2">EF-hand domain-containing protein</fullName>
    </recommendedName>
</protein>
<dbReference type="Proteomes" id="UP000011744">
    <property type="component" value="Unassembled WGS sequence"/>
</dbReference>
<dbReference type="eggNOG" id="COG5126">
    <property type="taxonomic scope" value="Bacteria"/>
</dbReference>
<evidence type="ECO:0000256" key="1">
    <source>
        <dbReference type="SAM" id="MobiDB-lite"/>
    </source>
</evidence>
<feature type="compositionally biased region" description="Basic and acidic residues" evidence="1">
    <location>
        <begin position="30"/>
        <end position="43"/>
    </location>
</feature>
<dbReference type="InterPro" id="IPR018247">
    <property type="entry name" value="EF_Hand_1_Ca_BS"/>
</dbReference>
<dbReference type="STRING" id="1244869.H261_17578"/>
<feature type="region of interest" description="Disordered" evidence="1">
    <location>
        <begin position="30"/>
        <end position="49"/>
    </location>
</feature>
<evidence type="ECO:0000313" key="4">
    <source>
        <dbReference type="Proteomes" id="UP000011744"/>
    </source>
</evidence>
<dbReference type="Gene3D" id="1.10.238.10">
    <property type="entry name" value="EF-hand"/>
    <property type="match status" value="1"/>
</dbReference>
<dbReference type="SUPFAM" id="SSF47473">
    <property type="entry name" value="EF-hand"/>
    <property type="match status" value="1"/>
</dbReference>
<evidence type="ECO:0000259" key="2">
    <source>
        <dbReference type="PROSITE" id="PS50222"/>
    </source>
</evidence>
<sequence>MLHGPDASASSSTYNISSVFKRIDTNSDSSVDRAEFIAGKPDDVSEEQAGALFDRLDSSGTGALSQDSLTAAVQQIAASMQSVLLQSQEIGQGNRPGGPPDPEQMIEDLDSDGDGTVSRDEFVAGRPDGVGEEQADTFYDKIAAAAGADSASGLSQEQLAAGMKAAGPPERTASGQTTATATRSAGGELLQEMLKAIGSYQKASLLGAAA</sequence>
<feature type="domain" description="EF-hand" evidence="2">
    <location>
        <begin position="103"/>
        <end position="132"/>
    </location>
</feature>
<dbReference type="CDD" id="cd00051">
    <property type="entry name" value="EFh"/>
    <property type="match status" value="1"/>
</dbReference>
<dbReference type="InterPro" id="IPR002048">
    <property type="entry name" value="EF_hand_dom"/>
</dbReference>
<dbReference type="AlphaFoldDB" id="M2Y6A9"/>
<gene>
    <name evidence="3" type="ORF">H261_17578</name>
</gene>
<evidence type="ECO:0000313" key="3">
    <source>
        <dbReference type="EMBL" id="EME68586.1"/>
    </source>
</evidence>